<reference evidence="2 3" key="1">
    <citation type="journal article" date="2019" name="Commun. Biol.">
        <title>The bagworm genome reveals a unique fibroin gene that provides high tensile strength.</title>
        <authorList>
            <person name="Kono N."/>
            <person name="Nakamura H."/>
            <person name="Ohtoshi R."/>
            <person name="Tomita M."/>
            <person name="Numata K."/>
            <person name="Arakawa K."/>
        </authorList>
    </citation>
    <scope>NUCLEOTIDE SEQUENCE [LARGE SCALE GENOMIC DNA]</scope>
</reference>
<accession>A0A4C1T6K9</accession>
<organism evidence="2 3">
    <name type="scientific">Eumeta variegata</name>
    <name type="common">Bagworm moth</name>
    <name type="synonym">Eumeta japonica</name>
    <dbReference type="NCBI Taxonomy" id="151549"/>
    <lineage>
        <taxon>Eukaryota</taxon>
        <taxon>Metazoa</taxon>
        <taxon>Ecdysozoa</taxon>
        <taxon>Arthropoda</taxon>
        <taxon>Hexapoda</taxon>
        <taxon>Insecta</taxon>
        <taxon>Pterygota</taxon>
        <taxon>Neoptera</taxon>
        <taxon>Endopterygota</taxon>
        <taxon>Lepidoptera</taxon>
        <taxon>Glossata</taxon>
        <taxon>Ditrysia</taxon>
        <taxon>Tineoidea</taxon>
        <taxon>Psychidae</taxon>
        <taxon>Oiketicinae</taxon>
        <taxon>Eumeta</taxon>
    </lineage>
</organism>
<evidence type="ECO:0000313" key="2">
    <source>
        <dbReference type="EMBL" id="GBP09825.1"/>
    </source>
</evidence>
<dbReference type="OrthoDB" id="432881at2759"/>
<sequence length="88" mass="9733">MISGVVTLFSSKVRLFVKNGPMKLFHIAVGLFSLSLGLITMTLGFHMDYFKAGQESLATALMTFVVMILMYLLIQPIVDLVSTTRSVM</sequence>
<gene>
    <name evidence="2" type="ORF">EVAR_81096_1</name>
</gene>
<name>A0A4C1T6K9_EUMVA</name>
<keyword evidence="3" id="KW-1185">Reference proteome</keyword>
<dbReference type="AlphaFoldDB" id="A0A4C1T6K9"/>
<comment type="caution">
    <text evidence="2">The sequence shown here is derived from an EMBL/GenBank/DDBJ whole genome shotgun (WGS) entry which is preliminary data.</text>
</comment>
<proteinExistence type="predicted"/>
<keyword evidence="1" id="KW-0812">Transmembrane</keyword>
<dbReference type="EMBL" id="BGZK01000037">
    <property type="protein sequence ID" value="GBP09825.1"/>
    <property type="molecule type" value="Genomic_DNA"/>
</dbReference>
<protein>
    <submittedName>
        <fullName evidence="2">Uncharacterized protein</fullName>
    </submittedName>
</protein>
<dbReference type="Proteomes" id="UP000299102">
    <property type="component" value="Unassembled WGS sequence"/>
</dbReference>
<feature type="transmembrane region" description="Helical" evidence="1">
    <location>
        <begin position="57"/>
        <end position="78"/>
    </location>
</feature>
<keyword evidence="1" id="KW-1133">Transmembrane helix</keyword>
<feature type="transmembrane region" description="Helical" evidence="1">
    <location>
        <begin position="24"/>
        <end position="45"/>
    </location>
</feature>
<evidence type="ECO:0000313" key="3">
    <source>
        <dbReference type="Proteomes" id="UP000299102"/>
    </source>
</evidence>
<keyword evidence="1" id="KW-0472">Membrane</keyword>
<evidence type="ECO:0000256" key="1">
    <source>
        <dbReference type="SAM" id="Phobius"/>
    </source>
</evidence>